<dbReference type="GO" id="GO:0016491">
    <property type="term" value="F:oxidoreductase activity"/>
    <property type="evidence" value="ECO:0007669"/>
    <property type="project" value="UniProtKB-KW"/>
</dbReference>
<keyword evidence="2" id="KW-0521">NADP</keyword>
<sequence length="255" mass="26448">MSHPGRLEGKVAIVTGGGLGLGEGIVRKFVHEGARVLIFDIHKANGEKVAASLDPKAVKAYEGDVTKTSDWEAAVKHALDAFGKLDIVVNNAGVVHNAQASDTVPLEEYERIMKINVSPLYHSAKAVRPVFQKAGGGVFVNVSSISAPRPRPNLVWYAGSKGAVSAVTKGLAAEFAKENVRVNAICPVAAATGMLASVLGGTDTEEGRAGLIKGIPLGRTATPQDIGNAAAFLASDEASLITGIELYVDGGRSLQ</sequence>
<dbReference type="OrthoDB" id="294295at2759"/>
<name>A0A6A6Q207_9PEZI</name>
<dbReference type="AlphaFoldDB" id="A0A6A6Q207"/>
<dbReference type="InterPro" id="IPR002347">
    <property type="entry name" value="SDR_fam"/>
</dbReference>
<evidence type="ECO:0000256" key="1">
    <source>
        <dbReference type="ARBA" id="ARBA00006484"/>
    </source>
</evidence>
<dbReference type="PANTHER" id="PTHR43639">
    <property type="entry name" value="OXIDOREDUCTASE, SHORT-CHAIN DEHYDROGENASE/REDUCTASE FAMILY (AFU_ORTHOLOGUE AFUA_5G02870)"/>
    <property type="match status" value="1"/>
</dbReference>
<dbReference type="PROSITE" id="PS00061">
    <property type="entry name" value="ADH_SHORT"/>
    <property type="match status" value="1"/>
</dbReference>
<dbReference type="InterPro" id="IPR020904">
    <property type="entry name" value="Sc_DH/Rdtase_CS"/>
</dbReference>
<dbReference type="RefSeq" id="XP_033592620.1">
    <property type="nucleotide sequence ID" value="XM_033732565.1"/>
</dbReference>
<keyword evidence="5" id="KW-1185">Reference proteome</keyword>
<gene>
    <name evidence="4" type="ORF">BDY17DRAFT_290778</name>
</gene>
<evidence type="ECO:0008006" key="6">
    <source>
        <dbReference type="Google" id="ProtNLM"/>
    </source>
</evidence>
<dbReference type="GeneID" id="54473567"/>
<dbReference type="Pfam" id="PF13561">
    <property type="entry name" value="adh_short_C2"/>
    <property type="match status" value="1"/>
</dbReference>
<dbReference type="EMBL" id="MU001632">
    <property type="protein sequence ID" value="KAF2486051.1"/>
    <property type="molecule type" value="Genomic_DNA"/>
</dbReference>
<evidence type="ECO:0000313" key="5">
    <source>
        <dbReference type="Proteomes" id="UP000799767"/>
    </source>
</evidence>
<dbReference type="Gene3D" id="3.40.50.720">
    <property type="entry name" value="NAD(P)-binding Rossmann-like Domain"/>
    <property type="match status" value="1"/>
</dbReference>
<dbReference type="Proteomes" id="UP000799767">
    <property type="component" value="Unassembled WGS sequence"/>
</dbReference>
<organism evidence="4 5">
    <name type="scientific">Neohortaea acidophila</name>
    <dbReference type="NCBI Taxonomy" id="245834"/>
    <lineage>
        <taxon>Eukaryota</taxon>
        <taxon>Fungi</taxon>
        <taxon>Dikarya</taxon>
        <taxon>Ascomycota</taxon>
        <taxon>Pezizomycotina</taxon>
        <taxon>Dothideomycetes</taxon>
        <taxon>Dothideomycetidae</taxon>
        <taxon>Mycosphaerellales</taxon>
        <taxon>Teratosphaeriaceae</taxon>
        <taxon>Neohortaea</taxon>
    </lineage>
</organism>
<evidence type="ECO:0000256" key="3">
    <source>
        <dbReference type="ARBA" id="ARBA00023002"/>
    </source>
</evidence>
<dbReference type="InterPro" id="IPR036291">
    <property type="entry name" value="NAD(P)-bd_dom_sf"/>
</dbReference>
<dbReference type="FunFam" id="3.40.50.720:FF:000084">
    <property type="entry name" value="Short-chain dehydrogenase reductase"/>
    <property type="match status" value="1"/>
</dbReference>
<evidence type="ECO:0000256" key="2">
    <source>
        <dbReference type="ARBA" id="ARBA00022857"/>
    </source>
</evidence>
<accession>A0A6A6Q207</accession>
<protein>
    <recommendedName>
        <fullName evidence="6">Oxidoreductase</fullName>
    </recommendedName>
</protein>
<keyword evidence="3" id="KW-0560">Oxidoreductase</keyword>
<comment type="similarity">
    <text evidence="1">Belongs to the short-chain dehydrogenases/reductases (SDR) family.</text>
</comment>
<evidence type="ECO:0000313" key="4">
    <source>
        <dbReference type="EMBL" id="KAF2486051.1"/>
    </source>
</evidence>
<dbReference type="PANTHER" id="PTHR43639:SF1">
    <property type="entry name" value="SHORT-CHAIN DEHYDROGENASE_REDUCTASE FAMILY PROTEIN"/>
    <property type="match status" value="1"/>
</dbReference>
<dbReference type="PRINTS" id="PR00080">
    <property type="entry name" value="SDRFAMILY"/>
</dbReference>
<dbReference type="PRINTS" id="PR00081">
    <property type="entry name" value="GDHRDH"/>
</dbReference>
<dbReference type="NCBIfam" id="NF005559">
    <property type="entry name" value="PRK07231.1"/>
    <property type="match status" value="1"/>
</dbReference>
<reference evidence="4" key="1">
    <citation type="journal article" date="2020" name="Stud. Mycol.">
        <title>101 Dothideomycetes genomes: a test case for predicting lifestyles and emergence of pathogens.</title>
        <authorList>
            <person name="Haridas S."/>
            <person name="Albert R."/>
            <person name="Binder M."/>
            <person name="Bloem J."/>
            <person name="Labutti K."/>
            <person name="Salamov A."/>
            <person name="Andreopoulos B."/>
            <person name="Baker S."/>
            <person name="Barry K."/>
            <person name="Bills G."/>
            <person name="Bluhm B."/>
            <person name="Cannon C."/>
            <person name="Castanera R."/>
            <person name="Culley D."/>
            <person name="Daum C."/>
            <person name="Ezra D."/>
            <person name="Gonzalez J."/>
            <person name="Henrissat B."/>
            <person name="Kuo A."/>
            <person name="Liang C."/>
            <person name="Lipzen A."/>
            <person name="Lutzoni F."/>
            <person name="Magnuson J."/>
            <person name="Mondo S."/>
            <person name="Nolan M."/>
            <person name="Ohm R."/>
            <person name="Pangilinan J."/>
            <person name="Park H.-J."/>
            <person name="Ramirez L."/>
            <person name="Alfaro M."/>
            <person name="Sun H."/>
            <person name="Tritt A."/>
            <person name="Yoshinaga Y."/>
            <person name="Zwiers L.-H."/>
            <person name="Turgeon B."/>
            <person name="Goodwin S."/>
            <person name="Spatafora J."/>
            <person name="Crous P."/>
            <person name="Grigoriev I."/>
        </authorList>
    </citation>
    <scope>NUCLEOTIDE SEQUENCE</scope>
    <source>
        <strain evidence="4">CBS 113389</strain>
    </source>
</reference>
<proteinExistence type="inferred from homology"/>
<dbReference type="SUPFAM" id="SSF51735">
    <property type="entry name" value="NAD(P)-binding Rossmann-fold domains"/>
    <property type="match status" value="1"/>
</dbReference>